<comment type="similarity">
    <text evidence="5">Belongs to the 4-toluene sulfonate uptake permease (TSUP) (TC 2.A.102) family.</text>
</comment>
<evidence type="ECO:0000313" key="6">
    <source>
        <dbReference type="EMBL" id="KAB1079824.1"/>
    </source>
</evidence>
<comment type="subcellular location">
    <subcellularLocation>
        <location evidence="5">Cell membrane</location>
        <topology evidence="5">Multi-pass membrane protein</topology>
    </subcellularLocation>
    <subcellularLocation>
        <location evidence="1">Membrane</location>
        <topology evidence="1">Multi-pass membrane protein</topology>
    </subcellularLocation>
</comment>
<evidence type="ECO:0000256" key="4">
    <source>
        <dbReference type="ARBA" id="ARBA00023136"/>
    </source>
</evidence>
<evidence type="ECO:0000256" key="2">
    <source>
        <dbReference type="ARBA" id="ARBA00022692"/>
    </source>
</evidence>
<keyword evidence="2 5" id="KW-0812">Transmembrane</keyword>
<protein>
    <recommendedName>
        <fullName evidence="5">Probable membrane transporter protein</fullName>
    </recommendedName>
</protein>
<feature type="transmembrane region" description="Helical" evidence="5">
    <location>
        <begin position="125"/>
        <end position="147"/>
    </location>
</feature>
<gene>
    <name evidence="6" type="ORF">F6X53_08645</name>
</gene>
<dbReference type="InterPro" id="IPR002781">
    <property type="entry name" value="TM_pro_TauE-like"/>
</dbReference>
<evidence type="ECO:0000256" key="1">
    <source>
        <dbReference type="ARBA" id="ARBA00004141"/>
    </source>
</evidence>
<dbReference type="RefSeq" id="WP_150999535.1">
    <property type="nucleotide sequence ID" value="NZ_BPQY01000549.1"/>
</dbReference>
<dbReference type="AlphaFoldDB" id="A0A6L3T3U3"/>
<dbReference type="PANTHER" id="PTHR43483">
    <property type="entry name" value="MEMBRANE TRANSPORTER PROTEIN HI_0806-RELATED"/>
    <property type="match status" value="1"/>
</dbReference>
<name>A0A6L3T3U3_9HYPH</name>
<evidence type="ECO:0000256" key="3">
    <source>
        <dbReference type="ARBA" id="ARBA00022989"/>
    </source>
</evidence>
<proteinExistence type="inferred from homology"/>
<reference evidence="6 7" key="1">
    <citation type="submission" date="2019-09" db="EMBL/GenBank/DDBJ databases">
        <title>YIM 48816 draft genome.</title>
        <authorList>
            <person name="Jiang L."/>
        </authorList>
    </citation>
    <scope>NUCLEOTIDE SEQUENCE [LARGE SCALE GENOMIC DNA]</scope>
    <source>
        <strain evidence="6 7">YIM 48816</strain>
    </source>
</reference>
<keyword evidence="4 5" id="KW-0472">Membrane</keyword>
<keyword evidence="3 5" id="KW-1133">Transmembrane helix</keyword>
<feature type="transmembrane region" description="Helical" evidence="5">
    <location>
        <begin position="68"/>
        <end position="88"/>
    </location>
</feature>
<comment type="caution">
    <text evidence="6">The sequence shown here is derived from an EMBL/GenBank/DDBJ whole genome shotgun (WGS) entry which is preliminary data.</text>
</comment>
<feature type="transmembrane region" description="Helical" evidence="5">
    <location>
        <begin position="189"/>
        <end position="207"/>
    </location>
</feature>
<sequence>MGLLFVLAVGLVAGLVSGIIGTGSSILLVPVLASVYGPRDAVPIMAVAAVMANAARILAWWREIDGRAFAAYAIPGALAAAAGARTLLVLPPRAVDLAIGAFLLAMIPVRHQLAAHLLRLRLRHLALAGAVIGFLTGIVVSTGPLSVPVFVGYGLAKGAFIGTEAAGSLAVYASKTLTFQGAGALPPDTLLKGLVVGASLMGGAFLAKPFVLRLSPDRFRHVMDGLMLVSGLSMLWNGLGAA</sequence>
<dbReference type="Pfam" id="PF01925">
    <property type="entry name" value="TauE"/>
    <property type="match status" value="1"/>
</dbReference>
<feature type="transmembrane region" description="Helical" evidence="5">
    <location>
        <begin position="42"/>
        <end position="61"/>
    </location>
</feature>
<organism evidence="6 7">
    <name type="scientific">Methylobacterium soli</name>
    <dbReference type="NCBI Taxonomy" id="553447"/>
    <lineage>
        <taxon>Bacteria</taxon>
        <taxon>Pseudomonadati</taxon>
        <taxon>Pseudomonadota</taxon>
        <taxon>Alphaproteobacteria</taxon>
        <taxon>Hyphomicrobiales</taxon>
        <taxon>Methylobacteriaceae</taxon>
        <taxon>Methylobacterium</taxon>
    </lineage>
</organism>
<evidence type="ECO:0000256" key="5">
    <source>
        <dbReference type="RuleBase" id="RU363041"/>
    </source>
</evidence>
<dbReference type="Proteomes" id="UP000474159">
    <property type="component" value="Unassembled WGS sequence"/>
</dbReference>
<dbReference type="GO" id="GO:0005886">
    <property type="term" value="C:plasma membrane"/>
    <property type="evidence" value="ECO:0007669"/>
    <property type="project" value="UniProtKB-SubCell"/>
</dbReference>
<dbReference type="PANTHER" id="PTHR43483:SF3">
    <property type="entry name" value="MEMBRANE TRANSPORTER PROTEIN HI_0806-RELATED"/>
    <property type="match status" value="1"/>
</dbReference>
<keyword evidence="5" id="KW-1003">Cell membrane</keyword>
<feature type="transmembrane region" description="Helical" evidence="5">
    <location>
        <begin position="94"/>
        <end position="113"/>
    </location>
</feature>
<keyword evidence="7" id="KW-1185">Reference proteome</keyword>
<accession>A0A6L3T3U3</accession>
<dbReference type="EMBL" id="VZZK01000007">
    <property type="protein sequence ID" value="KAB1079824.1"/>
    <property type="molecule type" value="Genomic_DNA"/>
</dbReference>
<evidence type="ECO:0000313" key="7">
    <source>
        <dbReference type="Proteomes" id="UP000474159"/>
    </source>
</evidence>
<dbReference type="OrthoDB" id="7860953at2"/>